<dbReference type="EMBL" id="BPLR01002934">
    <property type="protein sequence ID" value="GIX79405.1"/>
    <property type="molecule type" value="Genomic_DNA"/>
</dbReference>
<dbReference type="Gene3D" id="3.40.50.720">
    <property type="entry name" value="NAD(P)-binding Rossmann-like Domain"/>
    <property type="match status" value="1"/>
</dbReference>
<accession>A0AAV4N3L0</accession>
<dbReference type="PANTHER" id="PTHR43313:SF36">
    <property type="entry name" value="D-BETA-HYDROXYBUTYRATE DEHYDROGENASE, MITOCHONDRIAL"/>
    <property type="match status" value="1"/>
</dbReference>
<comment type="caution">
    <text evidence="2">The sequence shown here is derived from an EMBL/GenBank/DDBJ whole genome shotgun (WGS) entry which is preliminary data.</text>
</comment>
<dbReference type="InterPro" id="IPR002347">
    <property type="entry name" value="SDR_fam"/>
</dbReference>
<dbReference type="AlphaFoldDB" id="A0AAV4N3L0"/>
<dbReference type="Pfam" id="PF00106">
    <property type="entry name" value="adh_short"/>
    <property type="match status" value="1"/>
</dbReference>
<evidence type="ECO:0000256" key="1">
    <source>
        <dbReference type="ARBA" id="ARBA00023002"/>
    </source>
</evidence>
<dbReference type="GO" id="GO:0008202">
    <property type="term" value="P:steroid metabolic process"/>
    <property type="evidence" value="ECO:0007669"/>
    <property type="project" value="TreeGrafter"/>
</dbReference>
<dbReference type="PRINTS" id="PR00081">
    <property type="entry name" value="GDHRDH"/>
</dbReference>
<dbReference type="SUPFAM" id="SSF51735">
    <property type="entry name" value="NAD(P)-binding Rossmann-fold domains"/>
    <property type="match status" value="1"/>
</dbReference>
<keyword evidence="3" id="KW-1185">Reference proteome</keyword>
<reference evidence="2 3" key="1">
    <citation type="submission" date="2021-06" db="EMBL/GenBank/DDBJ databases">
        <title>Caerostris extrusa draft genome.</title>
        <authorList>
            <person name="Kono N."/>
            <person name="Arakawa K."/>
        </authorList>
    </citation>
    <scope>NUCLEOTIDE SEQUENCE [LARGE SCALE GENOMIC DNA]</scope>
</reference>
<evidence type="ECO:0000313" key="2">
    <source>
        <dbReference type="EMBL" id="GIX79405.1"/>
    </source>
</evidence>
<keyword evidence="1" id="KW-0560">Oxidoreductase</keyword>
<dbReference type="Proteomes" id="UP001054945">
    <property type="component" value="Unassembled WGS sequence"/>
</dbReference>
<protein>
    <recommendedName>
        <fullName evidence="4">Estradiol 17-beta-dehydrogenase 2</fullName>
    </recommendedName>
</protein>
<evidence type="ECO:0000313" key="3">
    <source>
        <dbReference type="Proteomes" id="UP001054945"/>
    </source>
</evidence>
<proteinExistence type="predicted"/>
<evidence type="ECO:0008006" key="4">
    <source>
        <dbReference type="Google" id="ProtNLM"/>
    </source>
</evidence>
<organism evidence="2 3">
    <name type="scientific">Caerostris extrusa</name>
    <name type="common">Bark spider</name>
    <name type="synonym">Caerostris bankana</name>
    <dbReference type="NCBI Taxonomy" id="172846"/>
    <lineage>
        <taxon>Eukaryota</taxon>
        <taxon>Metazoa</taxon>
        <taxon>Ecdysozoa</taxon>
        <taxon>Arthropoda</taxon>
        <taxon>Chelicerata</taxon>
        <taxon>Arachnida</taxon>
        <taxon>Araneae</taxon>
        <taxon>Araneomorphae</taxon>
        <taxon>Entelegynae</taxon>
        <taxon>Araneoidea</taxon>
        <taxon>Araneidae</taxon>
        <taxon>Caerostris</taxon>
    </lineage>
</organism>
<dbReference type="PROSITE" id="PS00061">
    <property type="entry name" value="ADH_SHORT"/>
    <property type="match status" value="1"/>
</dbReference>
<gene>
    <name evidence="2" type="primary">Rdh7</name>
    <name evidence="2" type="ORF">CEXT_250601</name>
</gene>
<sequence>MTITRKRFLKKKVSSENKAVFITGCDSGFGHAIAKRMDSLGYHVFAACLDPKGEGGAALTEECSSRLLTLPLDVTSNESVQSAKDFVLKHIGNNVLWGVLNNAGIPLGGEIDWTPMEELEKVYEVNAAGTLRVTKAFLPLLRQSRGRLVNNTSACGEFICPGFVGYCMSKSAAIALTTGLRIEMMKWGVKTISIQPFFYKTPLTNEDTAVESIRKRWMRSDSQSRKDYGEGYMDNFVKCTRELLQRGSSRIEDVIECFEDALTAEDPLSTYMPAFFPDKLGIKLLKYIPAVLVEHYLRYNLERGFKPPTQSEIKESDKIKMN</sequence>
<dbReference type="PANTHER" id="PTHR43313">
    <property type="entry name" value="SHORT-CHAIN DEHYDROGENASE/REDUCTASE FAMILY 9C"/>
    <property type="match status" value="1"/>
</dbReference>
<dbReference type="InterPro" id="IPR036291">
    <property type="entry name" value="NAD(P)-bd_dom_sf"/>
</dbReference>
<name>A0AAV4N3L0_CAEEX</name>
<dbReference type="GO" id="GO:0016491">
    <property type="term" value="F:oxidoreductase activity"/>
    <property type="evidence" value="ECO:0007669"/>
    <property type="project" value="UniProtKB-KW"/>
</dbReference>
<dbReference type="InterPro" id="IPR020904">
    <property type="entry name" value="Sc_DH/Rdtase_CS"/>
</dbReference>